<dbReference type="Proteomes" id="UP001286313">
    <property type="component" value="Unassembled WGS sequence"/>
</dbReference>
<dbReference type="EMBL" id="JAWQEG010000924">
    <property type="protein sequence ID" value="KAK3884038.1"/>
    <property type="molecule type" value="Genomic_DNA"/>
</dbReference>
<accession>A0AAE1G0D9</accession>
<proteinExistence type="predicted"/>
<evidence type="ECO:0000313" key="1">
    <source>
        <dbReference type="EMBL" id="KAK3884038.1"/>
    </source>
</evidence>
<dbReference type="AlphaFoldDB" id="A0AAE1G0D9"/>
<protein>
    <submittedName>
        <fullName evidence="1">Uncharacterized protein</fullName>
    </submittedName>
</protein>
<name>A0AAE1G0D9_PETCI</name>
<sequence>MACGGSFSNNNDHQLGSTRVTHMANGALMTRTLHMAPTNTHVRPHHGRRHVNITPYPYSHVRSGCGPPETSCANTNGRLLQATQAVSNNGIYSCPPGWLAGCSGFCTQ</sequence>
<keyword evidence="2" id="KW-1185">Reference proteome</keyword>
<reference evidence="1" key="1">
    <citation type="submission" date="2023-10" db="EMBL/GenBank/DDBJ databases">
        <title>Genome assemblies of two species of porcelain crab, Petrolisthes cinctipes and Petrolisthes manimaculis (Anomura: Porcellanidae).</title>
        <authorList>
            <person name="Angst P."/>
        </authorList>
    </citation>
    <scope>NUCLEOTIDE SEQUENCE</scope>
    <source>
        <strain evidence="1">PB745_01</strain>
        <tissue evidence="1">Gill</tissue>
    </source>
</reference>
<gene>
    <name evidence="1" type="ORF">Pcinc_011706</name>
</gene>
<comment type="caution">
    <text evidence="1">The sequence shown here is derived from an EMBL/GenBank/DDBJ whole genome shotgun (WGS) entry which is preliminary data.</text>
</comment>
<organism evidence="1 2">
    <name type="scientific">Petrolisthes cinctipes</name>
    <name type="common">Flat porcelain crab</name>
    <dbReference type="NCBI Taxonomy" id="88211"/>
    <lineage>
        <taxon>Eukaryota</taxon>
        <taxon>Metazoa</taxon>
        <taxon>Ecdysozoa</taxon>
        <taxon>Arthropoda</taxon>
        <taxon>Crustacea</taxon>
        <taxon>Multicrustacea</taxon>
        <taxon>Malacostraca</taxon>
        <taxon>Eumalacostraca</taxon>
        <taxon>Eucarida</taxon>
        <taxon>Decapoda</taxon>
        <taxon>Pleocyemata</taxon>
        <taxon>Anomura</taxon>
        <taxon>Galatheoidea</taxon>
        <taxon>Porcellanidae</taxon>
        <taxon>Petrolisthes</taxon>
    </lineage>
</organism>
<evidence type="ECO:0000313" key="2">
    <source>
        <dbReference type="Proteomes" id="UP001286313"/>
    </source>
</evidence>